<evidence type="ECO:0000313" key="2">
    <source>
        <dbReference type="Proteomes" id="UP001234989"/>
    </source>
</evidence>
<sequence>MDAVKSWPRPFFPSDIRSFLGLVSYYRRFVEGFSSIVYHLTTLNQKKDKCIWFEACEKTFKKLKDRLTSPLVLTLLERNDGFVVYCDASRI</sequence>
<reference evidence="1" key="1">
    <citation type="submission" date="2023-08" db="EMBL/GenBank/DDBJ databases">
        <title>A de novo genome assembly of Solanum verrucosum Schlechtendal, a Mexican diploid species geographically isolated from the other diploid A-genome species in potato relatives.</title>
        <authorList>
            <person name="Hosaka K."/>
        </authorList>
    </citation>
    <scope>NUCLEOTIDE SEQUENCE</scope>
    <source>
        <tissue evidence="1">Young leaves</tissue>
    </source>
</reference>
<dbReference type="FunFam" id="3.30.70.270:FF:000020">
    <property type="entry name" value="Transposon Tf2-6 polyprotein-like Protein"/>
    <property type="match status" value="1"/>
</dbReference>
<dbReference type="Gene3D" id="3.30.70.270">
    <property type="match status" value="1"/>
</dbReference>
<evidence type="ECO:0008006" key="3">
    <source>
        <dbReference type="Google" id="ProtNLM"/>
    </source>
</evidence>
<dbReference type="Proteomes" id="UP001234989">
    <property type="component" value="Chromosome 3"/>
</dbReference>
<dbReference type="SUPFAM" id="SSF56672">
    <property type="entry name" value="DNA/RNA polymerases"/>
    <property type="match status" value="1"/>
</dbReference>
<dbReference type="InterPro" id="IPR043502">
    <property type="entry name" value="DNA/RNA_pol_sf"/>
</dbReference>
<name>A0AAF0Q9D5_SOLVR</name>
<dbReference type="InterPro" id="IPR050951">
    <property type="entry name" value="Retrovirus_Pol_polyprotein"/>
</dbReference>
<dbReference type="InterPro" id="IPR043128">
    <property type="entry name" value="Rev_trsase/Diguanyl_cyclase"/>
</dbReference>
<evidence type="ECO:0000313" key="1">
    <source>
        <dbReference type="EMBL" id="WMV18868.1"/>
    </source>
</evidence>
<organism evidence="1 2">
    <name type="scientific">Solanum verrucosum</name>
    <dbReference type="NCBI Taxonomy" id="315347"/>
    <lineage>
        <taxon>Eukaryota</taxon>
        <taxon>Viridiplantae</taxon>
        <taxon>Streptophyta</taxon>
        <taxon>Embryophyta</taxon>
        <taxon>Tracheophyta</taxon>
        <taxon>Spermatophyta</taxon>
        <taxon>Magnoliopsida</taxon>
        <taxon>eudicotyledons</taxon>
        <taxon>Gunneridae</taxon>
        <taxon>Pentapetalae</taxon>
        <taxon>asterids</taxon>
        <taxon>lamiids</taxon>
        <taxon>Solanales</taxon>
        <taxon>Solanaceae</taxon>
        <taxon>Solanoideae</taxon>
        <taxon>Solaneae</taxon>
        <taxon>Solanum</taxon>
    </lineage>
</organism>
<dbReference type="EMBL" id="CP133614">
    <property type="protein sequence ID" value="WMV18868.1"/>
    <property type="molecule type" value="Genomic_DNA"/>
</dbReference>
<accession>A0AAF0Q9D5</accession>
<keyword evidence="2" id="KW-1185">Reference proteome</keyword>
<dbReference type="PANTHER" id="PTHR37984:SF5">
    <property type="entry name" value="PROTEIN NYNRIN-LIKE"/>
    <property type="match status" value="1"/>
</dbReference>
<dbReference type="PANTHER" id="PTHR37984">
    <property type="entry name" value="PROTEIN CBG26694"/>
    <property type="match status" value="1"/>
</dbReference>
<proteinExistence type="predicted"/>
<gene>
    <name evidence="1" type="ORF">MTR67_012253</name>
</gene>
<dbReference type="AlphaFoldDB" id="A0AAF0Q9D5"/>
<protein>
    <recommendedName>
        <fullName evidence="3">Reverse transcriptase/retrotransposon-derived protein RNase H-like domain-containing protein</fullName>
    </recommendedName>
</protein>